<evidence type="ECO:0000256" key="1">
    <source>
        <dbReference type="SAM" id="MobiDB-lite"/>
    </source>
</evidence>
<dbReference type="AlphaFoldDB" id="A0A498KR45"/>
<evidence type="ECO:0000313" key="3">
    <source>
        <dbReference type="Proteomes" id="UP000290289"/>
    </source>
</evidence>
<gene>
    <name evidence="2" type="ORF">DVH24_005326</name>
</gene>
<dbReference type="EMBL" id="RDQH01000327">
    <property type="protein sequence ID" value="RXI07553.1"/>
    <property type="molecule type" value="Genomic_DNA"/>
</dbReference>
<sequence>MGDAAKAQKGSIGSRAGLSPKPKGLVIWINAIDTSMPNKRELCEMDQMNPRVKVTLVALGVGIHRRWSTTPLQAVLHCRCKPWFIGEPRFDDGG</sequence>
<organism evidence="2 3">
    <name type="scientific">Malus domestica</name>
    <name type="common">Apple</name>
    <name type="synonym">Pyrus malus</name>
    <dbReference type="NCBI Taxonomy" id="3750"/>
    <lineage>
        <taxon>Eukaryota</taxon>
        <taxon>Viridiplantae</taxon>
        <taxon>Streptophyta</taxon>
        <taxon>Embryophyta</taxon>
        <taxon>Tracheophyta</taxon>
        <taxon>Spermatophyta</taxon>
        <taxon>Magnoliopsida</taxon>
        <taxon>eudicotyledons</taxon>
        <taxon>Gunneridae</taxon>
        <taxon>Pentapetalae</taxon>
        <taxon>rosids</taxon>
        <taxon>fabids</taxon>
        <taxon>Rosales</taxon>
        <taxon>Rosaceae</taxon>
        <taxon>Amygdaloideae</taxon>
        <taxon>Maleae</taxon>
        <taxon>Malus</taxon>
    </lineage>
</organism>
<protein>
    <submittedName>
        <fullName evidence="2">Uncharacterized protein</fullName>
    </submittedName>
</protein>
<name>A0A498KR45_MALDO</name>
<feature type="region of interest" description="Disordered" evidence="1">
    <location>
        <begin position="1"/>
        <end position="21"/>
    </location>
</feature>
<keyword evidence="3" id="KW-1185">Reference proteome</keyword>
<evidence type="ECO:0000313" key="2">
    <source>
        <dbReference type="EMBL" id="RXI07553.1"/>
    </source>
</evidence>
<reference evidence="2 3" key="1">
    <citation type="submission" date="2018-10" db="EMBL/GenBank/DDBJ databases">
        <title>A high-quality apple genome assembly.</title>
        <authorList>
            <person name="Hu J."/>
        </authorList>
    </citation>
    <scope>NUCLEOTIDE SEQUENCE [LARGE SCALE GENOMIC DNA]</scope>
    <source>
        <strain evidence="3">cv. HFTH1</strain>
        <tissue evidence="2">Young leaf</tissue>
    </source>
</reference>
<accession>A0A498KR45</accession>
<proteinExistence type="predicted"/>
<comment type="caution">
    <text evidence="2">The sequence shown here is derived from an EMBL/GenBank/DDBJ whole genome shotgun (WGS) entry which is preliminary data.</text>
</comment>
<dbReference type="Proteomes" id="UP000290289">
    <property type="component" value="Chromosome 1"/>
</dbReference>